<dbReference type="PANTHER" id="PTHR36156">
    <property type="entry name" value="SLR2101 PROTEIN"/>
    <property type="match status" value="1"/>
</dbReference>
<dbReference type="Gene3D" id="2.60.120.10">
    <property type="entry name" value="Jelly Rolls"/>
    <property type="match status" value="1"/>
</dbReference>
<dbReference type="Proteomes" id="UP001316803">
    <property type="component" value="Unassembled WGS sequence"/>
</dbReference>
<evidence type="ECO:0000313" key="2">
    <source>
        <dbReference type="EMBL" id="KAK5953658.1"/>
    </source>
</evidence>
<name>A0AAN8EEE6_9EURO</name>
<gene>
    <name evidence="2" type="ORF">OHC33_005602</name>
</gene>
<dbReference type="CDD" id="cd02231">
    <property type="entry name" value="cupin_BLL6423-like"/>
    <property type="match status" value="1"/>
</dbReference>
<dbReference type="SUPFAM" id="SSF51182">
    <property type="entry name" value="RmlC-like cupins"/>
    <property type="match status" value="1"/>
</dbReference>
<dbReference type="PANTHER" id="PTHR36156:SF2">
    <property type="entry name" value="CUPIN TYPE-2 DOMAIN-CONTAINING PROTEIN"/>
    <property type="match status" value="1"/>
</dbReference>
<dbReference type="InterPro" id="IPR011051">
    <property type="entry name" value="RmlC_Cupin_sf"/>
</dbReference>
<feature type="region of interest" description="Disordered" evidence="1">
    <location>
        <begin position="1"/>
        <end position="26"/>
    </location>
</feature>
<dbReference type="Gene3D" id="2.20.70.150">
    <property type="match status" value="1"/>
</dbReference>
<proteinExistence type="predicted"/>
<comment type="caution">
    <text evidence="2">The sequence shown here is derived from an EMBL/GenBank/DDBJ whole genome shotgun (WGS) entry which is preliminary data.</text>
</comment>
<reference evidence="2 3" key="1">
    <citation type="submission" date="2022-12" db="EMBL/GenBank/DDBJ databases">
        <title>Genomic features and morphological characterization of a novel Knufia sp. strain isolated from spacecraft assembly facility.</title>
        <authorList>
            <person name="Teixeira M."/>
            <person name="Chander A.M."/>
            <person name="Stajich J.E."/>
            <person name="Venkateswaran K."/>
        </authorList>
    </citation>
    <scope>NUCLEOTIDE SEQUENCE [LARGE SCALE GENOMIC DNA]</scope>
    <source>
        <strain evidence="2 3">FJI-L2-BK-P2</strain>
    </source>
</reference>
<protein>
    <submittedName>
        <fullName evidence="2">Uncharacterized protein</fullName>
    </submittedName>
</protein>
<evidence type="ECO:0000313" key="3">
    <source>
        <dbReference type="Proteomes" id="UP001316803"/>
    </source>
</evidence>
<dbReference type="InterPro" id="IPR014710">
    <property type="entry name" value="RmlC-like_jellyroll"/>
</dbReference>
<dbReference type="AlphaFoldDB" id="A0AAN8EEE6"/>
<accession>A0AAN8EEE6</accession>
<evidence type="ECO:0000256" key="1">
    <source>
        <dbReference type="SAM" id="MobiDB-lite"/>
    </source>
</evidence>
<organism evidence="2 3">
    <name type="scientific">Knufia fluminis</name>
    <dbReference type="NCBI Taxonomy" id="191047"/>
    <lineage>
        <taxon>Eukaryota</taxon>
        <taxon>Fungi</taxon>
        <taxon>Dikarya</taxon>
        <taxon>Ascomycota</taxon>
        <taxon>Pezizomycotina</taxon>
        <taxon>Eurotiomycetes</taxon>
        <taxon>Chaetothyriomycetidae</taxon>
        <taxon>Chaetothyriales</taxon>
        <taxon>Trichomeriaceae</taxon>
        <taxon>Knufia</taxon>
    </lineage>
</organism>
<dbReference type="InterPro" id="IPR047142">
    <property type="entry name" value="OryJ/VirC-like"/>
</dbReference>
<dbReference type="EMBL" id="JAKLMC020000011">
    <property type="protein sequence ID" value="KAK5953658.1"/>
    <property type="molecule type" value="Genomic_DNA"/>
</dbReference>
<keyword evidence="3" id="KW-1185">Reference proteome</keyword>
<sequence>MTNTKKDIQQDPAIPPSSSQLGNRAAQRVEQINNHLDSDKQSAGNSDTGHTAMADLPGVRRIVTDHIADGKAIFGQDEVLRPANPLDPKGGEVPSGSLTPSFTSIFRTTTHPAHPQGPWTDPHGKMQNLVDASGVTCRIVDFPPVPPDAREAQSVNIMHRTLSVDYGVILEGEIDLVLDEGVRKTMRRGDVVVQRGTIHLWDNRSGGNCRVFFVLVPARGVVDGDGKMLEGTDTKHLEKESG</sequence>